<feature type="compositionally biased region" description="Basic and acidic residues" evidence="1">
    <location>
        <begin position="38"/>
        <end position="47"/>
    </location>
</feature>
<proteinExistence type="predicted"/>
<dbReference type="InterPro" id="IPR013568">
    <property type="entry name" value="SEFIR_dom"/>
</dbReference>
<dbReference type="InterPro" id="IPR047738">
    <property type="entry name" value="SAV_2336-like_N"/>
</dbReference>
<dbReference type="RefSeq" id="WP_079165048.1">
    <property type="nucleotide sequence ID" value="NZ_CP016438.1"/>
</dbReference>
<protein>
    <submittedName>
        <fullName evidence="4">Uncharacterized protein</fullName>
    </submittedName>
</protein>
<dbReference type="GO" id="GO:0007165">
    <property type="term" value="P:signal transduction"/>
    <property type="evidence" value="ECO:0007669"/>
    <property type="project" value="InterPro"/>
</dbReference>
<dbReference type="KEGG" id="sls:SLINC_8520"/>
<dbReference type="Gene3D" id="3.40.50.1460">
    <property type="match status" value="1"/>
</dbReference>
<evidence type="ECO:0000256" key="1">
    <source>
        <dbReference type="SAM" id="MobiDB-lite"/>
    </source>
</evidence>
<dbReference type="Gene3D" id="3.40.50.10140">
    <property type="entry name" value="Toll/interleukin-1 receptor homology (TIR) domain"/>
    <property type="match status" value="1"/>
</dbReference>
<dbReference type="EMBL" id="CP016438">
    <property type="protein sequence ID" value="ANS70744.1"/>
    <property type="molecule type" value="Genomic_DNA"/>
</dbReference>
<dbReference type="STRING" id="1915.SLINC_8520"/>
<dbReference type="GO" id="GO:0004197">
    <property type="term" value="F:cysteine-type endopeptidase activity"/>
    <property type="evidence" value="ECO:0007669"/>
    <property type="project" value="InterPro"/>
</dbReference>
<reference evidence="4 5" key="1">
    <citation type="submission" date="2016-07" db="EMBL/GenBank/DDBJ databases">
        <title>Enhancement of antibiotic productionsby engineered nitrateutilization in actinobacteria.</title>
        <authorList>
            <person name="Meng S.C."/>
        </authorList>
    </citation>
    <scope>NUCLEOTIDE SEQUENCE [LARGE SCALE GENOMIC DNA]</scope>
    <source>
        <strain evidence="4 5">NRRL 2936</strain>
    </source>
</reference>
<sequence length="1564" mass="169107">MIEELFDALGASGVNAGPEELAEILWLAARIDGPGIRPPDHPSDAHVDGSAQPPRALDSPSPAASSTDPPPAEQFYSAADITDTPGSAPRHADLVRVRRAASLHDPLAVMRALRPLGRHAGLPGDAARGELDEELTVRSTIEQCLPVPVIRPCRGRWLDLALVVDTHHSMRLWHDLVTELRRVFAQTGIFRDVRTWYLSGTGPDEAPSVARASGEPRSVQEVADPAGHRLVLVVTDTVADGWNTSGVQDVLRHWSSHGPVALLNVLPRRLWDRGAVRPQPHMVRAPKPAAPNTSWRLGPVAGSRRSQRRRDALAEGIAIPVVEVSASSISALAELVAGGGRWSRLPCLTVSRSPEGLTASPPVPPGPVHNRPVAVDEILRHFRAGASPIAQTLAGYLSAVPLNLPVMNLVRQIMLPDSEPGHLAEVALGGLFESWERAARDGRTDMEQMPFRFRAGVREALLGSQRRHEITTVQELVRREMGAFVTQRGAGPVGDFLAARGAAAGGDGSRTISPDALPFADRVSTPSPVGLPVREAPPSHEDHLLRYIERNVDARLREAMGRAVNGHSTLAVLVGEPGSGKTYAAARATQEMPDDWRAWSPDASLTLARGAPDVGPRTVVMLNDLQTYTTVPGFPIADMARTLRDLIEDTQRAPVMILGTLTPTAWDSLVAMAEGSSEGFESDRELRRLIDHAEVIRISPVDATPKRWPDEPSHTRLVMIASTSDPAHAGSGFKQLGTGFLLGPRLVLTAAHIQDRRSRLEKIEVCSSRGTVTADSWVDCRVLWSHDAYDAALLLAENNLAEPATDSHFSLPHWAQLTGDEPLSPCHITGVTVADRAAPQASGHLAGVLYLSPSHLEAAYEFEPSSPLPRSLEKAMAGAPVFSEGFLLGFVIGRSAGSRLAVAGISTLVNEGDFTEFCRPYMPGIPPLQRLPATPTSPAEGDRTNDTSARHPPPRVFISYTHEDDNGAHAEQIHNLVEVLSAAGINVRLNAGELEGSRDWAARMRHEMEAADVILAIASPEYKRHADTAQSDTASQVRVASEARLLRNELAHGPENLSRRILPVLLPGSTTEDLPAFLRPLRPLAVDTVTHAGIAQLLDRIPGYAREDSAPAREVDPARVHALIVGVERYDAGTPWDLPGPARDAVRFHRLLREAGVPETQLRLHLAPLPPYVPDVRYEPADQATLRRVLIRELPLAPGEILWVWWGGHGTLDQAGQLRLLCSDATTTDKLGIDLHSAVERYASDAVPALGKQLWIVDACEIFEEDLPSREQLPPDALPVWRWTPTHHQTVLRAAGRGRPAANDPNPGTGLFSDVLLGLLADRAATLPALPDPEELFPALRARIAALGEARPTLQYPDIRLRSPERTEVLSEASPTTPLAPERPPAAPLHRAVEALLAYPAMTDPTELQSVVAALSPRVTAALPRHTKARTDVVSILTSLARRHPEALGELFDAVVAVDDDPGRRHELEAALRALHGDESVARRGATSRTPRGLKSGRKSYLFQCPACASEITIPTQQDEQERIRAASDSHLPGCFGRLLDPYRLSEMSYAQATAAVAGLGRNE</sequence>
<dbReference type="InterPro" id="IPR035897">
    <property type="entry name" value="Toll_tir_struct_dom_sf"/>
</dbReference>
<dbReference type="PROSITE" id="PS51534">
    <property type="entry name" value="SEFIR"/>
    <property type="match status" value="1"/>
</dbReference>
<dbReference type="InterPro" id="IPR011600">
    <property type="entry name" value="Pept_C14_caspase"/>
</dbReference>
<feature type="region of interest" description="Disordered" evidence="1">
    <location>
        <begin position="281"/>
        <end position="307"/>
    </location>
</feature>
<evidence type="ECO:0000313" key="5">
    <source>
        <dbReference type="Proteomes" id="UP000092598"/>
    </source>
</evidence>
<evidence type="ECO:0000313" key="4">
    <source>
        <dbReference type="EMBL" id="ANS70744.1"/>
    </source>
</evidence>
<feature type="region of interest" description="Disordered" evidence="1">
    <location>
        <begin position="35"/>
        <end position="91"/>
    </location>
</feature>
<dbReference type="NCBIfam" id="NF041121">
    <property type="entry name" value="SAV_2336_NTERM"/>
    <property type="match status" value="1"/>
</dbReference>
<dbReference type="PROSITE" id="PS50104">
    <property type="entry name" value="TIR"/>
    <property type="match status" value="1"/>
</dbReference>
<feature type="domain" description="SEFIR" evidence="3">
    <location>
        <begin position="953"/>
        <end position="1095"/>
    </location>
</feature>
<name>A0A1B1MQA2_STRLN</name>
<dbReference type="SUPFAM" id="SSF50494">
    <property type="entry name" value="Trypsin-like serine proteases"/>
    <property type="match status" value="1"/>
</dbReference>
<accession>A0A1B1MQA2</accession>
<dbReference type="Proteomes" id="UP000092598">
    <property type="component" value="Chromosome"/>
</dbReference>
<dbReference type="InterPro" id="IPR000157">
    <property type="entry name" value="TIR_dom"/>
</dbReference>
<organism evidence="4 5">
    <name type="scientific">Streptomyces lincolnensis</name>
    <dbReference type="NCBI Taxonomy" id="1915"/>
    <lineage>
        <taxon>Bacteria</taxon>
        <taxon>Bacillati</taxon>
        <taxon>Actinomycetota</taxon>
        <taxon>Actinomycetes</taxon>
        <taxon>Kitasatosporales</taxon>
        <taxon>Streptomycetaceae</taxon>
        <taxon>Streptomyces</taxon>
    </lineage>
</organism>
<dbReference type="PATRIC" id="fig|1915.4.peg.9415"/>
<dbReference type="Pfam" id="PF19956">
    <property type="entry name" value="EAD2"/>
    <property type="match status" value="1"/>
</dbReference>
<feature type="domain" description="TIR" evidence="2">
    <location>
        <begin position="952"/>
        <end position="1109"/>
    </location>
</feature>
<feature type="region of interest" description="Disordered" evidence="1">
    <location>
        <begin position="928"/>
        <end position="954"/>
    </location>
</feature>
<evidence type="ECO:0000259" key="2">
    <source>
        <dbReference type="PROSITE" id="PS50104"/>
    </source>
</evidence>
<feature type="compositionally biased region" description="Low complexity" evidence="1">
    <location>
        <begin position="53"/>
        <end position="67"/>
    </location>
</feature>
<dbReference type="InterPro" id="IPR009003">
    <property type="entry name" value="Peptidase_S1_PA"/>
</dbReference>
<dbReference type="Pfam" id="PF00656">
    <property type="entry name" value="Peptidase_C14"/>
    <property type="match status" value="1"/>
</dbReference>
<gene>
    <name evidence="4" type="ORF">SLINC_8520</name>
</gene>
<dbReference type="Pfam" id="PF13676">
    <property type="entry name" value="TIR_2"/>
    <property type="match status" value="1"/>
</dbReference>
<feature type="compositionally biased region" description="Basic and acidic residues" evidence="1">
    <location>
        <begin position="940"/>
        <end position="949"/>
    </location>
</feature>
<dbReference type="GO" id="GO:0006508">
    <property type="term" value="P:proteolysis"/>
    <property type="evidence" value="ECO:0007669"/>
    <property type="project" value="InterPro"/>
</dbReference>
<dbReference type="SUPFAM" id="SSF52200">
    <property type="entry name" value="Toll/Interleukin receptor TIR domain"/>
    <property type="match status" value="1"/>
</dbReference>
<evidence type="ECO:0000259" key="3">
    <source>
        <dbReference type="PROSITE" id="PS51534"/>
    </source>
</evidence>
<dbReference type="InterPro" id="IPR045431">
    <property type="entry name" value="EAD2"/>
</dbReference>
<keyword evidence="5" id="KW-1185">Reference proteome</keyword>